<dbReference type="AlphaFoldDB" id="A0A7K0FP00"/>
<comment type="caution">
    <text evidence="3">The sequence shown here is derived from an EMBL/GenBank/DDBJ whole genome shotgun (WGS) entry which is preliminary data.</text>
</comment>
<evidence type="ECO:0008006" key="5">
    <source>
        <dbReference type="Google" id="ProtNLM"/>
    </source>
</evidence>
<feature type="chain" id="PRO_5029644654" description="Lipoprotein" evidence="2">
    <location>
        <begin position="25"/>
        <end position="126"/>
    </location>
</feature>
<evidence type="ECO:0000313" key="4">
    <source>
        <dbReference type="Proteomes" id="UP000462931"/>
    </source>
</evidence>
<reference evidence="3 4" key="1">
    <citation type="submission" date="2019-11" db="EMBL/GenBank/DDBJ databases">
        <authorList>
            <person name="Cheng Q."/>
            <person name="Yang Z."/>
        </authorList>
    </citation>
    <scope>NUCLEOTIDE SEQUENCE [LARGE SCALE GENOMIC DNA]</scope>
    <source>
        <strain evidence="3 4">HX-22-1</strain>
    </source>
</reference>
<evidence type="ECO:0000256" key="1">
    <source>
        <dbReference type="SAM" id="MobiDB-lite"/>
    </source>
</evidence>
<protein>
    <recommendedName>
        <fullName evidence="5">Lipoprotein</fullName>
    </recommendedName>
</protein>
<gene>
    <name evidence="3" type="ORF">GJJ64_06130</name>
</gene>
<dbReference type="RefSeq" id="WP_154286807.1">
    <property type="nucleotide sequence ID" value="NZ_WKJI01000001.1"/>
</dbReference>
<evidence type="ECO:0000256" key="2">
    <source>
        <dbReference type="SAM" id="SignalP"/>
    </source>
</evidence>
<feature type="signal peptide" evidence="2">
    <location>
        <begin position="1"/>
        <end position="24"/>
    </location>
</feature>
<keyword evidence="4" id="KW-1185">Reference proteome</keyword>
<dbReference type="Proteomes" id="UP000462931">
    <property type="component" value="Unassembled WGS sequence"/>
</dbReference>
<organism evidence="3 4">
    <name type="scientific">Pedobacter puniceum</name>
    <dbReference type="NCBI Taxonomy" id="2666136"/>
    <lineage>
        <taxon>Bacteria</taxon>
        <taxon>Pseudomonadati</taxon>
        <taxon>Bacteroidota</taxon>
        <taxon>Sphingobacteriia</taxon>
        <taxon>Sphingobacteriales</taxon>
        <taxon>Sphingobacteriaceae</taxon>
        <taxon>Pedobacter</taxon>
    </lineage>
</organism>
<evidence type="ECO:0000313" key="3">
    <source>
        <dbReference type="EMBL" id="MRX46757.1"/>
    </source>
</evidence>
<keyword evidence="2" id="KW-0732">Signal</keyword>
<sequence>MSKHISFVILLCLGFFLMPSISYACAKKTAKTEQKSCSKEKSEKSQHKDSCKDKSCKKCKDGHDCDGNCKHGSCGCSTSSSSVSLQIPIDLKITTPFAETKKQKFGFKQANYSSGYSSIWQPPKIS</sequence>
<dbReference type="EMBL" id="WKJI01000001">
    <property type="protein sequence ID" value="MRX46757.1"/>
    <property type="molecule type" value="Genomic_DNA"/>
</dbReference>
<accession>A0A7K0FP00</accession>
<name>A0A7K0FP00_9SPHI</name>
<proteinExistence type="predicted"/>
<dbReference type="PROSITE" id="PS51257">
    <property type="entry name" value="PROKAR_LIPOPROTEIN"/>
    <property type="match status" value="1"/>
</dbReference>
<feature type="region of interest" description="Disordered" evidence="1">
    <location>
        <begin position="36"/>
        <end position="58"/>
    </location>
</feature>